<comment type="caution">
    <text evidence="1">The sequence shown here is derived from an EMBL/GenBank/DDBJ whole genome shotgun (WGS) entry which is preliminary data.</text>
</comment>
<dbReference type="Proteomes" id="UP001432322">
    <property type="component" value="Unassembled WGS sequence"/>
</dbReference>
<sequence length="97" mass="11141">PNRHLPHLLLMRNSAISFDNFSSRTQYISVTMNSQREQFSTRVSSSILHQTNRINATEKILTAVPRYKTLILRSLTIKSEWLIDLLMARLSGIVQGN</sequence>
<dbReference type="EMBL" id="BTSY01000004">
    <property type="protein sequence ID" value="GMT26014.1"/>
    <property type="molecule type" value="Genomic_DNA"/>
</dbReference>
<evidence type="ECO:0000313" key="1">
    <source>
        <dbReference type="EMBL" id="GMT26014.1"/>
    </source>
</evidence>
<protein>
    <submittedName>
        <fullName evidence="1">Uncharacterized protein</fullName>
    </submittedName>
</protein>
<feature type="non-terminal residue" evidence="1">
    <location>
        <position position="97"/>
    </location>
</feature>
<name>A0AAV5W273_9BILA</name>
<feature type="non-terminal residue" evidence="1">
    <location>
        <position position="1"/>
    </location>
</feature>
<proteinExistence type="predicted"/>
<accession>A0AAV5W273</accession>
<evidence type="ECO:0000313" key="2">
    <source>
        <dbReference type="Proteomes" id="UP001432322"/>
    </source>
</evidence>
<organism evidence="1 2">
    <name type="scientific">Pristionchus fissidentatus</name>
    <dbReference type="NCBI Taxonomy" id="1538716"/>
    <lineage>
        <taxon>Eukaryota</taxon>
        <taxon>Metazoa</taxon>
        <taxon>Ecdysozoa</taxon>
        <taxon>Nematoda</taxon>
        <taxon>Chromadorea</taxon>
        <taxon>Rhabditida</taxon>
        <taxon>Rhabditina</taxon>
        <taxon>Diplogasteromorpha</taxon>
        <taxon>Diplogasteroidea</taxon>
        <taxon>Neodiplogasteridae</taxon>
        <taxon>Pristionchus</taxon>
    </lineage>
</organism>
<dbReference type="AlphaFoldDB" id="A0AAV5W273"/>
<keyword evidence="2" id="KW-1185">Reference proteome</keyword>
<gene>
    <name evidence="1" type="ORF">PFISCL1PPCAC_17311</name>
</gene>
<reference evidence="1" key="1">
    <citation type="submission" date="2023-10" db="EMBL/GenBank/DDBJ databases">
        <title>Genome assembly of Pristionchus species.</title>
        <authorList>
            <person name="Yoshida K."/>
            <person name="Sommer R.J."/>
        </authorList>
    </citation>
    <scope>NUCLEOTIDE SEQUENCE</scope>
    <source>
        <strain evidence="1">RS5133</strain>
    </source>
</reference>